<evidence type="ECO:0000256" key="1">
    <source>
        <dbReference type="ARBA" id="ARBA00011073"/>
    </source>
</evidence>
<dbReference type="InterPro" id="IPR022398">
    <property type="entry name" value="Peptidase_S8_His-AS"/>
</dbReference>
<dbReference type="SUPFAM" id="SSF52743">
    <property type="entry name" value="Subtilisin-like"/>
    <property type="match status" value="1"/>
</dbReference>
<dbReference type="RefSeq" id="WP_133344100.1">
    <property type="nucleotide sequence ID" value="NZ_SMZO01000059.1"/>
</dbReference>
<dbReference type="InterPro" id="IPR036852">
    <property type="entry name" value="Peptidase_S8/S53_dom_sf"/>
</dbReference>
<keyword evidence="5 6" id="KW-0720">Serine protease</keyword>
<dbReference type="InterPro" id="IPR000209">
    <property type="entry name" value="Peptidase_S8/S53_dom"/>
</dbReference>
<protein>
    <recommendedName>
        <fullName evidence="7">Peptidase S8/S53 domain-containing protein</fullName>
    </recommendedName>
</protein>
<feature type="active site" description="Charge relay system" evidence="6">
    <location>
        <position position="161"/>
    </location>
</feature>
<dbReference type="InterPro" id="IPR034061">
    <property type="entry name" value="Peptidases_S8_Autotransporter"/>
</dbReference>
<dbReference type="PROSITE" id="PS51892">
    <property type="entry name" value="SUBTILASE"/>
    <property type="match status" value="1"/>
</dbReference>
<dbReference type="PANTHER" id="PTHR43806:SF11">
    <property type="entry name" value="CEREVISIN-RELATED"/>
    <property type="match status" value="1"/>
</dbReference>
<keyword evidence="4 6" id="KW-0378">Hydrolase</keyword>
<feature type="active site" description="Charge relay system" evidence="6">
    <location>
        <position position="346"/>
    </location>
</feature>
<evidence type="ECO:0000313" key="8">
    <source>
        <dbReference type="EMBL" id="TDL84708.1"/>
    </source>
</evidence>
<evidence type="ECO:0000256" key="3">
    <source>
        <dbReference type="ARBA" id="ARBA00022729"/>
    </source>
</evidence>
<feature type="domain" description="Peptidase S8/S53" evidence="7">
    <location>
        <begin position="125"/>
        <end position="405"/>
    </location>
</feature>
<keyword evidence="9" id="KW-1185">Reference proteome</keyword>
<evidence type="ECO:0000259" key="7">
    <source>
        <dbReference type="Pfam" id="PF00082"/>
    </source>
</evidence>
<name>A0A4R6AQ37_9RHOB</name>
<dbReference type="AlphaFoldDB" id="A0A4R6AQ37"/>
<comment type="caution">
    <text evidence="8">The sequence shown here is derived from an EMBL/GenBank/DDBJ whole genome shotgun (WGS) entry which is preliminary data.</text>
</comment>
<dbReference type="GO" id="GO:0004252">
    <property type="term" value="F:serine-type endopeptidase activity"/>
    <property type="evidence" value="ECO:0007669"/>
    <property type="project" value="UniProtKB-UniRule"/>
</dbReference>
<dbReference type="PROSITE" id="PS00137">
    <property type="entry name" value="SUBTILASE_HIS"/>
    <property type="match status" value="1"/>
</dbReference>
<proteinExistence type="inferred from homology"/>
<dbReference type="PANTHER" id="PTHR43806">
    <property type="entry name" value="PEPTIDASE S8"/>
    <property type="match status" value="1"/>
</dbReference>
<evidence type="ECO:0000256" key="2">
    <source>
        <dbReference type="ARBA" id="ARBA00022670"/>
    </source>
</evidence>
<evidence type="ECO:0000256" key="4">
    <source>
        <dbReference type="ARBA" id="ARBA00022801"/>
    </source>
</evidence>
<dbReference type="OrthoDB" id="5405281at2"/>
<dbReference type="Gene3D" id="3.40.50.200">
    <property type="entry name" value="Peptidase S8/S53 domain"/>
    <property type="match status" value="1"/>
</dbReference>
<evidence type="ECO:0000256" key="6">
    <source>
        <dbReference type="PROSITE-ProRule" id="PRU01240"/>
    </source>
</evidence>
<comment type="similarity">
    <text evidence="1 6">Belongs to the peptidase S8 family.</text>
</comment>
<dbReference type="Pfam" id="PF00082">
    <property type="entry name" value="Peptidase_S8"/>
    <property type="match status" value="1"/>
</dbReference>
<dbReference type="CDD" id="cd04848">
    <property type="entry name" value="Peptidases_S8_Autotransporter_serine_protease_like"/>
    <property type="match status" value="1"/>
</dbReference>
<dbReference type="GO" id="GO:0006508">
    <property type="term" value="P:proteolysis"/>
    <property type="evidence" value="ECO:0007669"/>
    <property type="project" value="UniProtKB-KW"/>
</dbReference>
<dbReference type="PRINTS" id="PR00723">
    <property type="entry name" value="SUBTILISIN"/>
</dbReference>
<keyword evidence="3" id="KW-0732">Signal</keyword>
<evidence type="ECO:0000256" key="5">
    <source>
        <dbReference type="ARBA" id="ARBA00022825"/>
    </source>
</evidence>
<feature type="active site" description="Charge relay system" evidence="6">
    <location>
        <position position="134"/>
    </location>
</feature>
<dbReference type="EMBL" id="SMZO01000059">
    <property type="protein sequence ID" value="TDL84708.1"/>
    <property type="molecule type" value="Genomic_DNA"/>
</dbReference>
<sequence length="768" mass="79004">MRKPLCMFGLVSEGRAGRRLLACAALLLGLAGCQTGGGAADDSSSSTSTLPEAPARSTSLADAYYVTEFDADAVRAVRNATRFVAQTLTIDYTFTGNPLLSGVTMLQNAFEASRIEYAHSVGLSGAGQTVAINDTSIDLSHPEFAGKTVSTSGTTTAADFHGTAVASILAGSATSGDMMGVAPGAYLHIGQVDFSVGVTFDTLSRYFDDARAIGAIANSNSWNFIGATFANTDYSSFNSGGRATLLTALRNYAQGGVIIFGVQNDFGATSVNQMNGLPLAYPDLQQSWIAGMSAVPIMENGVILSARRQSAPCNEAGPYCLAANGTVLVADTSSGAGSYTIVSGTSFVAPQIAGAVALLAEAFPNLTPQQLRDRLLVTADNSWFAAEGTVEFEGGLTHGYNSEFGHGFMDLQAALLPIGQVAVPLEGGTVQPVSVPIVLAGGASGDALVQGLAAQGIFVTDALGAAFSTRAANLTAQLPRIEDNADQLYTAMDLDQFAAISARHAALSGGASSLVPGAASLMPAQATAATFAGLDSMDIPFAAAGSGAEQDATAGTWLLRTYAPRADDDTESVGLGLVHRRDIGRLGLEFGVEMARSEGSMLGIYVPGALEQMHTDTLSVQAGLGWRLSADVGLHARAEWGFADGPGAGVIDSFNAVEFTSYEIGIDTRGLLASNDVLSLSARAPLAISSGNANLRLATGLSPGGGVTFSSVPVGLTPEDRQIDLALDYLSPLGRATSFGLGLRRSWNYGHIAGETGLNAVAVLQHRF</sequence>
<dbReference type="Proteomes" id="UP000294562">
    <property type="component" value="Unassembled WGS sequence"/>
</dbReference>
<gene>
    <name evidence="8" type="ORF">E2L05_17425</name>
</gene>
<accession>A0A4R6AQ37</accession>
<dbReference type="PROSITE" id="PS51257">
    <property type="entry name" value="PROKAR_LIPOPROTEIN"/>
    <property type="match status" value="1"/>
</dbReference>
<dbReference type="InterPro" id="IPR015500">
    <property type="entry name" value="Peptidase_S8_subtilisin-rel"/>
</dbReference>
<reference evidence="8 9" key="1">
    <citation type="submission" date="2019-03" db="EMBL/GenBank/DDBJ databases">
        <title>Rhodobacteraceae bacterium SM1902, a new member of the family Rhodobacteraceae isolated from Yantai.</title>
        <authorList>
            <person name="Sun Y."/>
        </authorList>
    </citation>
    <scope>NUCLEOTIDE SEQUENCE [LARGE SCALE GENOMIC DNA]</scope>
    <source>
        <strain evidence="8 9">SM1902</strain>
    </source>
</reference>
<keyword evidence="2 6" id="KW-0645">Protease</keyword>
<organism evidence="8 9">
    <name type="scientific">Meridianimarinicoccus aquatilis</name>
    <dbReference type="NCBI Taxonomy" id="2552766"/>
    <lineage>
        <taxon>Bacteria</taxon>
        <taxon>Pseudomonadati</taxon>
        <taxon>Pseudomonadota</taxon>
        <taxon>Alphaproteobacteria</taxon>
        <taxon>Rhodobacterales</taxon>
        <taxon>Paracoccaceae</taxon>
        <taxon>Meridianimarinicoccus</taxon>
    </lineage>
</organism>
<evidence type="ECO:0000313" key="9">
    <source>
        <dbReference type="Proteomes" id="UP000294562"/>
    </source>
</evidence>
<dbReference type="InterPro" id="IPR050131">
    <property type="entry name" value="Peptidase_S8_subtilisin-like"/>
</dbReference>